<dbReference type="STRING" id="638301.HMPREF0444_0783"/>
<evidence type="ECO:0000313" key="1">
    <source>
        <dbReference type="EMBL" id="EEW37424.1"/>
    </source>
</evidence>
<gene>
    <name evidence="1" type="ORF">HMPREF0444_0783</name>
</gene>
<protein>
    <recommendedName>
        <fullName evidence="3">DUF2187 domain-containing protein</fullName>
    </recommendedName>
</protein>
<proteinExistence type="predicted"/>
<accession>C8NFT8</accession>
<dbReference type="Proteomes" id="UP000005926">
    <property type="component" value="Unassembled WGS sequence"/>
</dbReference>
<dbReference type="eggNOG" id="ENOG5032RTD">
    <property type="taxonomic scope" value="Bacteria"/>
</dbReference>
<dbReference type="EMBL" id="ACKZ01000016">
    <property type="protein sequence ID" value="EEW37424.1"/>
    <property type="molecule type" value="Genomic_DNA"/>
</dbReference>
<name>C8NFT8_9LACT</name>
<dbReference type="HOGENOM" id="CLU_146619_0_0_9"/>
<evidence type="ECO:0008006" key="3">
    <source>
        <dbReference type="Google" id="ProtNLM"/>
    </source>
</evidence>
<organism evidence="1 2">
    <name type="scientific">Granulicatella adiacens ATCC 49175</name>
    <dbReference type="NCBI Taxonomy" id="638301"/>
    <lineage>
        <taxon>Bacteria</taxon>
        <taxon>Bacillati</taxon>
        <taxon>Bacillota</taxon>
        <taxon>Bacilli</taxon>
        <taxon>Lactobacillales</taxon>
        <taxon>Carnobacteriaceae</taxon>
        <taxon>Granulicatella</taxon>
    </lineage>
</organism>
<keyword evidence="2" id="KW-1185">Reference proteome</keyword>
<dbReference type="AlphaFoldDB" id="C8NFT8"/>
<reference evidence="1 2" key="1">
    <citation type="submission" date="2009-08" db="EMBL/GenBank/DDBJ databases">
        <authorList>
            <person name="Muzny D."/>
            <person name="Qin X."/>
            <person name="Deng J."/>
            <person name="Jiang H."/>
            <person name="Liu Y."/>
            <person name="Qu J."/>
            <person name="Song X.-Z."/>
            <person name="Zhang L."/>
            <person name="Thornton R."/>
            <person name="Coyle M."/>
            <person name="Francisco L."/>
            <person name="Jackson L."/>
            <person name="Javaid M."/>
            <person name="Korchina V."/>
            <person name="Kovar C."/>
            <person name="Mata R."/>
            <person name="Mathew T."/>
            <person name="Ngo R."/>
            <person name="Nguyen L."/>
            <person name="Nguyen N."/>
            <person name="Okwuonu G."/>
            <person name="Ongeri F."/>
            <person name="Pham C."/>
            <person name="Simmons D."/>
            <person name="Wilczek-Boney K."/>
            <person name="Hale W."/>
            <person name="Jakkamsetti A."/>
            <person name="Pham P."/>
            <person name="Ruth R."/>
            <person name="San Lucas F."/>
            <person name="Warren J."/>
            <person name="Zhang J."/>
            <person name="Zhao Z."/>
            <person name="Zhou C."/>
            <person name="Zhu D."/>
            <person name="Lee S."/>
            <person name="Bess C."/>
            <person name="Blankenburg K."/>
            <person name="Forbes L."/>
            <person name="Fu Q."/>
            <person name="Gubbala S."/>
            <person name="Hirani K."/>
            <person name="Jayaseelan J.C."/>
            <person name="Lara F."/>
            <person name="Munidasa M."/>
            <person name="Palculict T."/>
            <person name="Patil S."/>
            <person name="Pu L.-L."/>
            <person name="Saada N."/>
            <person name="Tang L."/>
            <person name="Weissenberger G."/>
            <person name="Zhu Y."/>
            <person name="Hemphill L."/>
            <person name="Shang Y."/>
            <person name="Youmans B."/>
            <person name="Ayvaz T."/>
            <person name="Ross M."/>
            <person name="Santibanez J."/>
            <person name="Aqrawi P."/>
            <person name="Gross S."/>
            <person name="Joshi V."/>
            <person name="Fowler G."/>
            <person name="Nazareth L."/>
            <person name="Reid J."/>
            <person name="Worley K."/>
            <person name="Petrosino J."/>
            <person name="Highlander S."/>
            <person name="Gibbs R."/>
        </authorList>
    </citation>
    <scope>NUCLEOTIDE SEQUENCE [LARGE SCALE GENOMIC DNA]</scope>
    <source>
        <strain evidence="1 2">ATCC 49175</strain>
    </source>
</reference>
<comment type="caution">
    <text evidence="1">The sequence shown here is derived from an EMBL/GenBank/DDBJ whole genome shotgun (WGS) entry which is preliminary data.</text>
</comment>
<evidence type="ECO:0000313" key="2">
    <source>
        <dbReference type="Proteomes" id="UP000005926"/>
    </source>
</evidence>
<sequence>MIIQKLSRFYIQRGYFVIQWIKKVLEIGETWKEAGAMVKRVTKEIKSTVETELRKGTSKSRIAHLLGVPYEEGVQIITQIKESIRPEVGNRIRFTFREQEMIGIIWKLLANSAVVVIDWNSSNQCMKDICEARTVVNFKDIVEFLPIEK</sequence>